<evidence type="ECO:0000313" key="3">
    <source>
        <dbReference type="Proteomes" id="UP001459277"/>
    </source>
</evidence>
<reference evidence="2 3" key="1">
    <citation type="submission" date="2024-01" db="EMBL/GenBank/DDBJ databases">
        <title>A telomere-to-telomere, gap-free genome of sweet tea (Lithocarpus litseifolius).</title>
        <authorList>
            <person name="Zhou J."/>
        </authorList>
    </citation>
    <scope>NUCLEOTIDE SEQUENCE [LARGE SCALE GENOMIC DNA]</scope>
    <source>
        <strain evidence="2">Zhou-2022a</strain>
        <tissue evidence="2">Leaf</tissue>
    </source>
</reference>
<organism evidence="2 3">
    <name type="scientific">Lithocarpus litseifolius</name>
    <dbReference type="NCBI Taxonomy" id="425828"/>
    <lineage>
        <taxon>Eukaryota</taxon>
        <taxon>Viridiplantae</taxon>
        <taxon>Streptophyta</taxon>
        <taxon>Embryophyta</taxon>
        <taxon>Tracheophyta</taxon>
        <taxon>Spermatophyta</taxon>
        <taxon>Magnoliopsida</taxon>
        <taxon>eudicotyledons</taxon>
        <taxon>Gunneridae</taxon>
        <taxon>Pentapetalae</taxon>
        <taxon>rosids</taxon>
        <taxon>fabids</taxon>
        <taxon>Fagales</taxon>
        <taxon>Fagaceae</taxon>
        <taxon>Lithocarpus</taxon>
    </lineage>
</organism>
<feature type="domain" description="Reverse transcriptase zinc-binding" evidence="1">
    <location>
        <begin position="160"/>
        <end position="255"/>
    </location>
</feature>
<evidence type="ECO:0000313" key="2">
    <source>
        <dbReference type="EMBL" id="KAK9997383.1"/>
    </source>
</evidence>
<dbReference type="InterPro" id="IPR026960">
    <property type="entry name" value="RVT-Znf"/>
</dbReference>
<protein>
    <recommendedName>
        <fullName evidence="1">Reverse transcriptase zinc-binding domain-containing protein</fullName>
    </recommendedName>
</protein>
<accession>A0AAW2CIQ7</accession>
<comment type="caution">
    <text evidence="2">The sequence shown here is derived from an EMBL/GenBank/DDBJ whole genome shotgun (WGS) entry which is preliminary data.</text>
</comment>
<sequence length="259" mass="29353">MGFKDLSLFNEALLGKQVWRLLHNKNSLFYRVFKSRFFPDCTILEAKGHGGSYAWKRILKGRGVILRGARWRVGDGESIKIYGDNWLPTATNSGIHGPLPLEFQNASVSSLINHQTHTWDLDALSTALSPFEADLVQKITLSRGQSMDVLFWPFVQSGIYSVKSGYYFLKSEIRTATQAQAITDQPKPPWNRIWKLSLPNKIKNFLWRAVHNALPTNSELTRRCIINDPICSFCSSQGEDVLHALWSCPSLSQVWDGDP</sequence>
<dbReference type="AlphaFoldDB" id="A0AAW2CIQ7"/>
<name>A0AAW2CIQ7_9ROSI</name>
<gene>
    <name evidence="2" type="ORF">SO802_022069</name>
</gene>
<keyword evidence="3" id="KW-1185">Reference proteome</keyword>
<dbReference type="EMBL" id="JAZDWU010000007">
    <property type="protein sequence ID" value="KAK9997383.1"/>
    <property type="molecule type" value="Genomic_DNA"/>
</dbReference>
<dbReference type="Pfam" id="PF13966">
    <property type="entry name" value="zf-RVT"/>
    <property type="match status" value="1"/>
</dbReference>
<dbReference type="Proteomes" id="UP001459277">
    <property type="component" value="Unassembled WGS sequence"/>
</dbReference>
<evidence type="ECO:0000259" key="1">
    <source>
        <dbReference type="Pfam" id="PF13966"/>
    </source>
</evidence>
<proteinExistence type="predicted"/>